<comment type="caution">
    <text evidence="1">The sequence shown here is derived from an EMBL/GenBank/DDBJ whole genome shotgun (WGS) entry which is preliminary data.</text>
</comment>
<dbReference type="AlphaFoldDB" id="A0AAW0RD73"/>
<name>A0AAW0RD73_9PEZI</name>
<keyword evidence="2" id="KW-1185">Reference proteome</keyword>
<dbReference type="Proteomes" id="UP001392437">
    <property type="component" value="Unassembled WGS sequence"/>
</dbReference>
<dbReference type="EMBL" id="JAQQWP010000001">
    <property type="protein sequence ID" value="KAK8132749.1"/>
    <property type="molecule type" value="Genomic_DNA"/>
</dbReference>
<evidence type="ECO:0000313" key="2">
    <source>
        <dbReference type="Proteomes" id="UP001392437"/>
    </source>
</evidence>
<proteinExistence type="predicted"/>
<sequence length="122" mass="13146">MGYRGRPETAKDAWEIYDPVAGEDGGLLDGSQRKKPCLQASAWNTDRSLELRRGIPGSGGLYNASVMTASPAETPLAQETIARHRLHQDQHDSSTALPINLPGANLSGLFLSTSLESRNVQT</sequence>
<evidence type="ECO:0000313" key="1">
    <source>
        <dbReference type="EMBL" id="KAK8132749.1"/>
    </source>
</evidence>
<accession>A0AAW0RD73</accession>
<gene>
    <name evidence="1" type="ORF">PG999_000922</name>
</gene>
<reference evidence="1 2" key="1">
    <citation type="submission" date="2023-01" db="EMBL/GenBank/DDBJ databases">
        <title>Analysis of 21 Apiospora genomes using comparative genomics revels a genus with tremendous synthesis potential of carbohydrate active enzymes and secondary metabolites.</title>
        <authorList>
            <person name="Sorensen T."/>
        </authorList>
    </citation>
    <scope>NUCLEOTIDE SEQUENCE [LARGE SCALE GENOMIC DNA]</scope>
    <source>
        <strain evidence="1 2">CBS 117206</strain>
    </source>
</reference>
<protein>
    <submittedName>
        <fullName evidence="1">Uncharacterized protein</fullName>
    </submittedName>
</protein>
<organism evidence="1 2">
    <name type="scientific">Apiospora kogelbergensis</name>
    <dbReference type="NCBI Taxonomy" id="1337665"/>
    <lineage>
        <taxon>Eukaryota</taxon>
        <taxon>Fungi</taxon>
        <taxon>Dikarya</taxon>
        <taxon>Ascomycota</taxon>
        <taxon>Pezizomycotina</taxon>
        <taxon>Sordariomycetes</taxon>
        <taxon>Xylariomycetidae</taxon>
        <taxon>Amphisphaeriales</taxon>
        <taxon>Apiosporaceae</taxon>
        <taxon>Apiospora</taxon>
    </lineage>
</organism>